<dbReference type="OrthoDB" id="341192at2759"/>
<dbReference type="GeneID" id="39979030"/>
<keyword evidence="2" id="KW-1185">Reference proteome</keyword>
<proteinExistence type="predicted"/>
<dbReference type="RefSeq" id="XP_028874372.1">
    <property type="nucleotide sequence ID" value="XM_029019251.1"/>
</dbReference>
<gene>
    <name evidence="1" type="ORF">cubi_02239</name>
</gene>
<name>A0A1J4MFK3_9CRYT</name>
<comment type="caution">
    <text evidence="1">The sequence shown here is derived from an EMBL/GenBank/DDBJ whole genome shotgun (WGS) entry which is preliminary data.</text>
</comment>
<dbReference type="EMBL" id="LRBP01000017">
    <property type="protein sequence ID" value="OII73008.1"/>
    <property type="molecule type" value="Genomic_DNA"/>
</dbReference>
<dbReference type="VEuPathDB" id="CryptoDB:cubi_02239"/>
<sequence length="798" mass="93679">MGLAHKLAIDKFLQNLEFQNLQVIEDDFLYTKLKVISKDVFESLKEVSEQENFKYTLQKYKTKIKQIAENLYKDIKSSLDIHFDLLNNLNSKFQEINIEIVNGDYRSEHDQIYRQNLLNYLNSGFFDQSIQFLEKTHRDDKTKLIDQIRNLFYIRYESQSSILKSVILLHKLATEIELTKIVYLYSKNRTKSDEFETMLQKFVKMLHLLTSFEFFLNGCFQSPHEISITKIMNLNGDSEILNSKDTRFVIYPNLEYMRESCNNYYMFKGNKYVSNSNKEPIVFEDNKQENYTSSHKPIEYQSFNQSDTVKGIEINDESDLLFNDANKLLVDSDFFTKPKQSPVFDQTYYGRQKIEIDIISPILSAEPGINTNIEENCYDNNSTQNFNINNIEQSHFIDKNHETLKINDEEVKFYIKKKNIEQINKNTGKLGKKIKYDSKLEYINHIKCLEFQYVCILIRHLDDEEMMELDKNLFPFGAKLPLEKDNNLIWSTSESLVDNFGARKRLIELVSQKIIHFKSSVNRSNTDPLMNTGEEKDDKVSFYRGKHLEILSILIALKKFLDSNNSNEIASARLNFIEKFVPLIRRPSTKKSKFSDNLESKDKNIHINLSKDQKGNRMMKLRSFFENDKKLKYRHPLEGELSSPNMDETINEPSLYELCTRFIMTLSITKSVKSFNDNSYKFAQKVCSMIFEQPIHNILSTQDYAWLTGFTLVRTVNSLVKQHNLPEEILIDHKNALRALNHSFSQKIYNFHQACTQSLVSQKSTAIYRNNISLHNIKPIMKISCAEYFGISVFLYEN</sequence>
<evidence type="ECO:0000313" key="2">
    <source>
        <dbReference type="Proteomes" id="UP000186176"/>
    </source>
</evidence>
<protein>
    <submittedName>
        <fullName evidence="1">Uncharacterized protein</fullName>
    </submittedName>
</protein>
<reference evidence="1 2" key="1">
    <citation type="submission" date="2016-10" db="EMBL/GenBank/DDBJ databases">
        <title>Reductive evolution of mitochondrial metabolism and differential evolution of invasion-related proteins in Cryptosporidium.</title>
        <authorList>
            <person name="Liu S."/>
            <person name="Roellig D.M."/>
            <person name="Guo Y."/>
            <person name="Li N."/>
            <person name="Frace M.A."/>
            <person name="Tang K."/>
            <person name="Zhang L."/>
            <person name="Feng Y."/>
            <person name="Xiao L."/>
        </authorList>
    </citation>
    <scope>NUCLEOTIDE SEQUENCE [LARGE SCALE GENOMIC DNA]</scope>
    <source>
        <strain evidence="1">39726</strain>
    </source>
</reference>
<evidence type="ECO:0000313" key="1">
    <source>
        <dbReference type="EMBL" id="OII73008.1"/>
    </source>
</evidence>
<dbReference type="Proteomes" id="UP000186176">
    <property type="component" value="Unassembled WGS sequence"/>
</dbReference>
<organism evidence="1 2">
    <name type="scientific">Cryptosporidium ubiquitum</name>
    <dbReference type="NCBI Taxonomy" id="857276"/>
    <lineage>
        <taxon>Eukaryota</taxon>
        <taxon>Sar</taxon>
        <taxon>Alveolata</taxon>
        <taxon>Apicomplexa</taxon>
        <taxon>Conoidasida</taxon>
        <taxon>Coccidia</taxon>
        <taxon>Eucoccidiorida</taxon>
        <taxon>Eimeriorina</taxon>
        <taxon>Cryptosporidiidae</taxon>
        <taxon>Cryptosporidium</taxon>
    </lineage>
</organism>
<dbReference type="AlphaFoldDB" id="A0A1J4MFK3"/>
<accession>A0A1J4MFK3</accession>